<protein>
    <submittedName>
        <fullName evidence="1">Uncharacterized protein</fullName>
    </submittedName>
</protein>
<organism evidence="1">
    <name type="scientific">Chromera velia CCMP2878</name>
    <dbReference type="NCBI Taxonomy" id="1169474"/>
    <lineage>
        <taxon>Eukaryota</taxon>
        <taxon>Sar</taxon>
        <taxon>Alveolata</taxon>
        <taxon>Colpodellida</taxon>
        <taxon>Chromeraceae</taxon>
        <taxon>Chromera</taxon>
    </lineage>
</organism>
<gene>
    <name evidence="1" type="ORF">Cvel_24910</name>
</gene>
<sequence>MGQSGSSFLVNVTFDDSSACSGGGGSDLTYTPMGSDFMVTFRDISGRAASYPITSPEAVTTQLGVLCFDDSVSSSPGDLDMRGDSIYVPANPFEGPTQMVINFPIM</sequence>
<proteinExistence type="predicted"/>
<dbReference type="VEuPathDB" id="CryptoDB:Cvel_24910"/>
<evidence type="ECO:0000313" key="1">
    <source>
        <dbReference type="EMBL" id="CEM39541.1"/>
    </source>
</evidence>
<dbReference type="EMBL" id="CDMZ01001936">
    <property type="protein sequence ID" value="CEM39541.1"/>
    <property type="molecule type" value="Genomic_DNA"/>
</dbReference>
<name>A0A0G4H6V5_9ALVE</name>
<accession>A0A0G4H6V5</accession>
<dbReference type="AlphaFoldDB" id="A0A0G4H6V5"/>
<reference evidence="1" key="1">
    <citation type="submission" date="2014-11" db="EMBL/GenBank/DDBJ databases">
        <authorList>
            <person name="Otto D Thomas"/>
            <person name="Naeem Raeece"/>
        </authorList>
    </citation>
    <scope>NUCLEOTIDE SEQUENCE</scope>
</reference>